<reference evidence="3" key="1">
    <citation type="submission" date="2019-07" db="EMBL/GenBank/DDBJ databases">
        <title>De Novo Assembly of kiwifruit Actinidia rufa.</title>
        <authorList>
            <person name="Sugita-Konishi S."/>
            <person name="Sato K."/>
            <person name="Mori E."/>
            <person name="Abe Y."/>
            <person name="Kisaki G."/>
            <person name="Hamano K."/>
            <person name="Suezawa K."/>
            <person name="Otani M."/>
            <person name="Fukuda T."/>
            <person name="Manabe T."/>
            <person name="Gomi K."/>
            <person name="Tabuchi M."/>
            <person name="Akimitsu K."/>
            <person name="Kataoka I."/>
        </authorList>
    </citation>
    <scope>NUCLEOTIDE SEQUENCE [LARGE SCALE GENOMIC DNA]</scope>
    <source>
        <strain evidence="3">cv. Fuchu</strain>
    </source>
</reference>
<gene>
    <name evidence="2" type="ORF">Acr_00g0031030</name>
</gene>
<dbReference type="OrthoDB" id="1693398at2759"/>
<sequence>MMTFFFLAVHCLCALLCIQPYTDFGALEFLLSASLNQALSLFGFHLHSWLVITVCIGVAGVRYCLEPVDPPKGARSGDTIGGKVGRARDPTAKFTFGQLEFGLLGSTCSDLKMWEILSRSTQSLGIPHLMIPRPSPDGMQCASDLAGASLKEAMKGFDAATLLLDGDYAEFVRTSSGFPLTQGISPLQAEFISCFSGVPRFPPQKLRTPRGYLLPWPRWFSPSLGFVQVDVKLLKNTWDASRKREMDWMCCCSCNGKDLMYPRYTIDSWDSDRKACLLAARGGLMRIEADVIARSSLLKLVEFCEKCLFFSFL</sequence>
<name>A0A7J0DGV4_9ERIC</name>
<evidence type="ECO:0000313" key="2">
    <source>
        <dbReference type="EMBL" id="GFS33875.1"/>
    </source>
</evidence>
<keyword evidence="1" id="KW-0732">Signal</keyword>
<evidence type="ECO:0000256" key="1">
    <source>
        <dbReference type="SAM" id="SignalP"/>
    </source>
</evidence>
<accession>A0A7J0DGV4</accession>
<evidence type="ECO:0000313" key="3">
    <source>
        <dbReference type="Proteomes" id="UP000585474"/>
    </source>
</evidence>
<dbReference type="AlphaFoldDB" id="A0A7J0DGV4"/>
<proteinExistence type="predicted"/>
<organism evidence="2 3">
    <name type="scientific">Actinidia rufa</name>
    <dbReference type="NCBI Taxonomy" id="165716"/>
    <lineage>
        <taxon>Eukaryota</taxon>
        <taxon>Viridiplantae</taxon>
        <taxon>Streptophyta</taxon>
        <taxon>Embryophyta</taxon>
        <taxon>Tracheophyta</taxon>
        <taxon>Spermatophyta</taxon>
        <taxon>Magnoliopsida</taxon>
        <taxon>eudicotyledons</taxon>
        <taxon>Gunneridae</taxon>
        <taxon>Pentapetalae</taxon>
        <taxon>asterids</taxon>
        <taxon>Ericales</taxon>
        <taxon>Actinidiaceae</taxon>
        <taxon>Actinidia</taxon>
    </lineage>
</organism>
<dbReference type="Proteomes" id="UP000585474">
    <property type="component" value="Unassembled WGS sequence"/>
</dbReference>
<keyword evidence="3" id="KW-1185">Reference proteome</keyword>
<feature type="signal peptide" evidence="1">
    <location>
        <begin position="1"/>
        <end position="17"/>
    </location>
</feature>
<comment type="caution">
    <text evidence="2">The sequence shown here is derived from an EMBL/GenBank/DDBJ whole genome shotgun (WGS) entry which is preliminary data.</text>
</comment>
<dbReference type="EMBL" id="BJWL01000200">
    <property type="protein sequence ID" value="GFS33875.1"/>
    <property type="molecule type" value="Genomic_DNA"/>
</dbReference>
<protein>
    <submittedName>
        <fullName evidence="2">Uncharacterized protein</fullName>
    </submittedName>
</protein>
<feature type="chain" id="PRO_5029449060" evidence="1">
    <location>
        <begin position="18"/>
        <end position="313"/>
    </location>
</feature>